<accession>A0A4Z0BUH5</accession>
<evidence type="ECO:0000256" key="1">
    <source>
        <dbReference type="ARBA" id="ARBA00006987"/>
    </source>
</evidence>
<comment type="caution">
    <text evidence="3">The sequence shown here is derived from an EMBL/GenBank/DDBJ whole genome shotgun (WGS) entry which is preliminary data.</text>
</comment>
<reference evidence="3 4" key="1">
    <citation type="submission" date="2019-03" db="EMBL/GenBank/DDBJ databases">
        <title>Ramlibacter henchirensis DSM 14656, whole genome shotgun sequence.</title>
        <authorList>
            <person name="Zhang X."/>
            <person name="Feng G."/>
            <person name="Zhu H."/>
        </authorList>
    </citation>
    <scope>NUCLEOTIDE SEQUENCE [LARGE SCALE GENOMIC DNA]</scope>
    <source>
        <strain evidence="3 4">DSM 14656</strain>
    </source>
</reference>
<organism evidence="3 4">
    <name type="scientific">Ramlibacter henchirensis</name>
    <dbReference type="NCBI Taxonomy" id="204072"/>
    <lineage>
        <taxon>Bacteria</taxon>
        <taxon>Pseudomonadati</taxon>
        <taxon>Pseudomonadota</taxon>
        <taxon>Betaproteobacteria</taxon>
        <taxon>Burkholderiales</taxon>
        <taxon>Comamonadaceae</taxon>
        <taxon>Ramlibacter</taxon>
    </lineage>
</organism>
<feature type="chain" id="PRO_5021215282" evidence="2">
    <location>
        <begin position="36"/>
        <end position="337"/>
    </location>
</feature>
<keyword evidence="2" id="KW-0732">Signal</keyword>
<dbReference type="Gene3D" id="3.40.190.10">
    <property type="entry name" value="Periplasmic binding protein-like II"/>
    <property type="match status" value="1"/>
</dbReference>
<dbReference type="Gene3D" id="3.40.190.150">
    <property type="entry name" value="Bordetella uptake gene, domain 1"/>
    <property type="match status" value="1"/>
</dbReference>
<evidence type="ECO:0000256" key="2">
    <source>
        <dbReference type="SAM" id="SignalP"/>
    </source>
</evidence>
<sequence>MNHSKTQSGRRAVTKTMLMAVCSAILAMATADTWAQTATYPDKPIKWVVPVPAGGGMDAVTRIVSAGMATALNQPIVVDNRAGAAGTIGTGYVVQSAPDGYTVSTIDNSLFTTAHLVFSKLPFAGPKDLKLVATLVRLPLVLAVPGNSPSKNFQDFIQSSKANPGKISYGSPGVGSPLHVGMELLQTRTGTKMQHVPYRGMGNILTDLSTGTIGAALVDFGSAKSFAESGRIKILAVATEKRLSQMPAVPTLDELEVKNVPISLWFALAVPAGTPEAAVTRLAHAAQVSLESPEAKSKFETIGAQVFLKTGPEVTAFGREQVAFWESIVKPMAIKLD</sequence>
<protein>
    <submittedName>
        <fullName evidence="3">Tripartite tricarboxylate transporter substrate binding protein</fullName>
    </submittedName>
</protein>
<dbReference type="RefSeq" id="WP_135264501.1">
    <property type="nucleotide sequence ID" value="NZ_SMLM01000002.1"/>
</dbReference>
<dbReference type="PANTHER" id="PTHR42928:SF5">
    <property type="entry name" value="BLR1237 PROTEIN"/>
    <property type="match status" value="1"/>
</dbReference>
<dbReference type="OrthoDB" id="5171643at2"/>
<gene>
    <name evidence="3" type="ORF">EZ313_17290</name>
</gene>
<keyword evidence="4" id="KW-1185">Reference proteome</keyword>
<dbReference type="Pfam" id="PF03401">
    <property type="entry name" value="TctC"/>
    <property type="match status" value="1"/>
</dbReference>
<dbReference type="InterPro" id="IPR042100">
    <property type="entry name" value="Bug_dom1"/>
</dbReference>
<dbReference type="PIRSF" id="PIRSF017082">
    <property type="entry name" value="YflP"/>
    <property type="match status" value="1"/>
</dbReference>
<dbReference type="InterPro" id="IPR005064">
    <property type="entry name" value="BUG"/>
</dbReference>
<dbReference type="AlphaFoldDB" id="A0A4Z0BUH5"/>
<dbReference type="EMBL" id="SMLM01000002">
    <property type="protein sequence ID" value="TFZ02977.1"/>
    <property type="molecule type" value="Genomic_DNA"/>
</dbReference>
<proteinExistence type="inferred from homology"/>
<dbReference type="Proteomes" id="UP000298180">
    <property type="component" value="Unassembled WGS sequence"/>
</dbReference>
<name>A0A4Z0BUH5_9BURK</name>
<dbReference type="PANTHER" id="PTHR42928">
    <property type="entry name" value="TRICARBOXYLATE-BINDING PROTEIN"/>
    <property type="match status" value="1"/>
</dbReference>
<dbReference type="SUPFAM" id="SSF53850">
    <property type="entry name" value="Periplasmic binding protein-like II"/>
    <property type="match status" value="1"/>
</dbReference>
<feature type="signal peptide" evidence="2">
    <location>
        <begin position="1"/>
        <end position="35"/>
    </location>
</feature>
<evidence type="ECO:0000313" key="3">
    <source>
        <dbReference type="EMBL" id="TFZ02977.1"/>
    </source>
</evidence>
<evidence type="ECO:0000313" key="4">
    <source>
        <dbReference type="Proteomes" id="UP000298180"/>
    </source>
</evidence>
<dbReference type="CDD" id="cd07012">
    <property type="entry name" value="PBP2_Bug_TTT"/>
    <property type="match status" value="1"/>
</dbReference>
<comment type="similarity">
    <text evidence="1">Belongs to the UPF0065 (bug) family.</text>
</comment>